<dbReference type="EMBL" id="PYDT01000007">
    <property type="protein sequence ID" value="THU55517.1"/>
    <property type="molecule type" value="Genomic_DNA"/>
</dbReference>
<proteinExistence type="predicted"/>
<dbReference type="AlphaFoldDB" id="A0A4S8J2D6"/>
<name>A0A4S8J2D6_MUSBA</name>
<keyword evidence="2" id="KW-1185">Reference proteome</keyword>
<reference evidence="1 2" key="1">
    <citation type="journal article" date="2019" name="Nat. Plants">
        <title>Genome sequencing of Musa balbisiana reveals subgenome evolution and function divergence in polyploid bananas.</title>
        <authorList>
            <person name="Yao X."/>
        </authorList>
    </citation>
    <scope>NUCLEOTIDE SEQUENCE [LARGE SCALE GENOMIC DNA]</scope>
    <source>
        <strain evidence="2">cv. DH-PKW</strain>
        <tissue evidence="1">Leaves</tissue>
    </source>
</reference>
<accession>A0A4S8J2D6</accession>
<comment type="caution">
    <text evidence="1">The sequence shown here is derived from an EMBL/GenBank/DDBJ whole genome shotgun (WGS) entry which is preliminary data.</text>
</comment>
<evidence type="ECO:0000313" key="1">
    <source>
        <dbReference type="EMBL" id="THU55517.1"/>
    </source>
</evidence>
<protein>
    <submittedName>
        <fullName evidence="1">Uncharacterized protein</fullName>
    </submittedName>
</protein>
<dbReference type="Proteomes" id="UP000317650">
    <property type="component" value="Chromosome 11"/>
</dbReference>
<sequence>MEPTSDRQGKIAWIPHLVSPTPQYLAISSHIQKPHFSCPFLDVYVVYKYMNIYQSVL</sequence>
<organism evidence="1 2">
    <name type="scientific">Musa balbisiana</name>
    <name type="common">Banana</name>
    <dbReference type="NCBI Taxonomy" id="52838"/>
    <lineage>
        <taxon>Eukaryota</taxon>
        <taxon>Viridiplantae</taxon>
        <taxon>Streptophyta</taxon>
        <taxon>Embryophyta</taxon>
        <taxon>Tracheophyta</taxon>
        <taxon>Spermatophyta</taxon>
        <taxon>Magnoliopsida</taxon>
        <taxon>Liliopsida</taxon>
        <taxon>Zingiberales</taxon>
        <taxon>Musaceae</taxon>
        <taxon>Musa</taxon>
    </lineage>
</organism>
<evidence type="ECO:0000313" key="2">
    <source>
        <dbReference type="Proteomes" id="UP000317650"/>
    </source>
</evidence>
<gene>
    <name evidence="1" type="ORF">C4D60_Mb11t07410</name>
</gene>